<accession>A0A0N7M115</accession>
<evidence type="ECO:0000313" key="2">
    <source>
        <dbReference type="Proteomes" id="UP000054935"/>
    </source>
</evidence>
<protein>
    <recommendedName>
        <fullName evidence="3">Class I SAM-dependent methyltransferase</fullName>
    </recommendedName>
</protein>
<organism evidence="1 2">
    <name type="scientific">Tropicibacter naphthalenivorans</name>
    <dbReference type="NCBI Taxonomy" id="441103"/>
    <lineage>
        <taxon>Bacteria</taxon>
        <taxon>Pseudomonadati</taxon>
        <taxon>Pseudomonadota</taxon>
        <taxon>Alphaproteobacteria</taxon>
        <taxon>Rhodobacterales</taxon>
        <taxon>Roseobacteraceae</taxon>
        <taxon>Tropicibacter</taxon>
    </lineage>
</organism>
<dbReference type="InterPro" id="IPR029063">
    <property type="entry name" value="SAM-dependent_MTases_sf"/>
</dbReference>
<dbReference type="RefSeq" id="WP_143595951.1">
    <property type="nucleotide sequence ID" value="NZ_CYSE01000010.1"/>
</dbReference>
<dbReference type="SUPFAM" id="SSF53335">
    <property type="entry name" value="S-adenosyl-L-methionine-dependent methyltransferases"/>
    <property type="match status" value="1"/>
</dbReference>
<proteinExistence type="predicted"/>
<dbReference type="Proteomes" id="UP000054935">
    <property type="component" value="Unassembled WGS sequence"/>
</dbReference>
<name>A0A0N7M115_9RHOB</name>
<dbReference type="EMBL" id="CYSE01000010">
    <property type="protein sequence ID" value="CUH82001.1"/>
    <property type="molecule type" value="Genomic_DNA"/>
</dbReference>
<dbReference type="AlphaFoldDB" id="A0A0N7M115"/>
<evidence type="ECO:0000313" key="1">
    <source>
        <dbReference type="EMBL" id="CUH82001.1"/>
    </source>
</evidence>
<reference evidence="1 2" key="1">
    <citation type="submission" date="2015-09" db="EMBL/GenBank/DDBJ databases">
        <authorList>
            <consortium name="Swine Surveillance"/>
        </authorList>
    </citation>
    <scope>NUCLEOTIDE SEQUENCE [LARGE SCALE GENOMIC DNA]</scope>
    <source>
        <strain evidence="1 2">CECT 7648</strain>
    </source>
</reference>
<gene>
    <name evidence="1" type="ORF">TRN7648_03764</name>
</gene>
<evidence type="ECO:0008006" key="3">
    <source>
        <dbReference type="Google" id="ProtNLM"/>
    </source>
</evidence>
<keyword evidence="2" id="KW-1185">Reference proteome</keyword>
<dbReference type="STRING" id="441103.TRN7648_03764"/>
<sequence>MLIQSLKDTILAARQEILDFKKSALGGRNFNWEEAGQLSLIDGTPTAITAQAKLRDARIFSGRLRLAEFSKIWVGRHPKCAEVGVGNGNNAVGLNNLLGAREFCLIDDDLSRISAANQEQLSKPPFVHLTQGRKKALDSLLDDSTDYLYVNAFRGYASALAELNAAIPKLRPGAVLQIHGYSNWAPTAMAPSGVMAATNELINTLDCAVVGLSLDPVGHHDIALMVR</sequence>